<keyword evidence="2" id="KW-1185">Reference proteome</keyword>
<protein>
    <submittedName>
        <fullName evidence="1">Uncharacterized protein</fullName>
    </submittedName>
</protein>
<name>A0A7J8SUL6_GOSDV</name>
<organism evidence="1 2">
    <name type="scientific">Gossypium davidsonii</name>
    <name type="common">Davidson's cotton</name>
    <name type="synonym">Gossypium klotzschianum subsp. davidsonii</name>
    <dbReference type="NCBI Taxonomy" id="34287"/>
    <lineage>
        <taxon>Eukaryota</taxon>
        <taxon>Viridiplantae</taxon>
        <taxon>Streptophyta</taxon>
        <taxon>Embryophyta</taxon>
        <taxon>Tracheophyta</taxon>
        <taxon>Spermatophyta</taxon>
        <taxon>Magnoliopsida</taxon>
        <taxon>eudicotyledons</taxon>
        <taxon>Gunneridae</taxon>
        <taxon>Pentapetalae</taxon>
        <taxon>rosids</taxon>
        <taxon>malvids</taxon>
        <taxon>Malvales</taxon>
        <taxon>Malvaceae</taxon>
        <taxon>Malvoideae</taxon>
        <taxon>Gossypium</taxon>
    </lineage>
</organism>
<comment type="caution">
    <text evidence="1">The sequence shown here is derived from an EMBL/GenBank/DDBJ whole genome shotgun (WGS) entry which is preliminary data.</text>
</comment>
<evidence type="ECO:0000313" key="1">
    <source>
        <dbReference type="EMBL" id="MBA0629222.1"/>
    </source>
</evidence>
<dbReference type="EMBL" id="JABFAC010000011">
    <property type="protein sequence ID" value="MBA0629222.1"/>
    <property type="molecule type" value="Genomic_DNA"/>
</dbReference>
<accession>A0A7J8SUL6</accession>
<reference evidence="1 2" key="1">
    <citation type="journal article" date="2019" name="Genome Biol. Evol.">
        <title>Insights into the evolution of the New World diploid cottons (Gossypium, subgenus Houzingenia) based on genome sequencing.</title>
        <authorList>
            <person name="Grover C.E."/>
            <person name="Arick M.A. 2nd"/>
            <person name="Thrash A."/>
            <person name="Conover J.L."/>
            <person name="Sanders W.S."/>
            <person name="Peterson D.G."/>
            <person name="Frelichowski J.E."/>
            <person name="Scheffler J.A."/>
            <person name="Scheffler B.E."/>
            <person name="Wendel J.F."/>
        </authorList>
    </citation>
    <scope>NUCLEOTIDE SEQUENCE [LARGE SCALE GENOMIC DNA]</scope>
    <source>
        <strain evidence="1">27</strain>
        <tissue evidence="1">Leaf</tissue>
    </source>
</reference>
<sequence>MLMKKTAYGRKLLLLFMRIGKVICCRIICHTITNHGYGEVLCIR</sequence>
<evidence type="ECO:0000313" key="2">
    <source>
        <dbReference type="Proteomes" id="UP000593561"/>
    </source>
</evidence>
<dbReference type="AlphaFoldDB" id="A0A7J8SUL6"/>
<gene>
    <name evidence="1" type="ORF">Godav_023813</name>
</gene>
<proteinExistence type="predicted"/>
<dbReference type="Proteomes" id="UP000593561">
    <property type="component" value="Unassembled WGS sequence"/>
</dbReference>